<proteinExistence type="predicted"/>
<sequence length="754" mass="88472">MTIKKDITFNTEMFPLTKAIVLESFDAWTYTKGEGYFRSNAVKSWEAKKNGITGKVEGNWAPYYSIELQIKNDRLNGSCSCPVAFNCKHCVALALQWLKDNNNSQKKKIKNESEDNYLLRNDDSEEESEYEDIYKKESRLRKNKAKILNIPMKLKTVPIQDINAYLQSLSRPDLENLVGYFMRVLTKNQKITVFSPGFIMMTWKSRFALLDDNFKSSVKNNDLQSPLKIIEQINDDGAKQQCVQTWFKGYVDLITQIKIECQLRGLLELNGEELYEYYKNEEYSRVEAEHEEESNERLSSNYKSWDYDDYDELEPYEDFDLDTSTLKSYLEDFFNWIFAPVQELCEFIFRLNQCCLESHVNYLITEGIQWLIDLDLPTKDFGIDPKNISALQDLKSLIISKLSVLTTTFSNHTEELDFLFQLFTQNPSQRSADLISTQLQQMSINKENFQYFIQKLLEDYTHSPKWEKFDLLKRLINIYAPLSLSSFLYISINTLPKCPDAELIIKEIFGIIEGQPIETTLTLEPTLLKSTQMIPKKFCKVGVSIYQKTVDWLVKYFHQRHMIDHAFTLLVDFAKKRPKSFEFSHYQTIKKFIPLLANQFEPEFENLISLIIQKGDKDVKFRLLLDLGQFDKACELLKDFKTFSYSYLDHHNPQWRVIIRLIPHVSSITDKNKELMVSVLKSQITQWLSHTSRNRPDASIAETIAQIQTLYLAFKTRDGIALWQKWFKKFSNNHWRLRNLRGALSNKGIEMKKS</sequence>
<dbReference type="AlphaFoldDB" id="A0A0F9R5Y3"/>
<protein>
    <recommendedName>
        <fullName evidence="1">SWIM-type domain-containing protein</fullName>
    </recommendedName>
</protein>
<reference evidence="2" key="1">
    <citation type="journal article" date="2015" name="Nature">
        <title>Complex archaea that bridge the gap between prokaryotes and eukaryotes.</title>
        <authorList>
            <person name="Spang A."/>
            <person name="Saw J.H."/>
            <person name="Jorgensen S.L."/>
            <person name="Zaremba-Niedzwiedzka K."/>
            <person name="Martijn J."/>
            <person name="Lind A.E."/>
            <person name="van Eijk R."/>
            <person name="Schleper C."/>
            <person name="Guy L."/>
            <person name="Ettema T.J."/>
        </authorList>
    </citation>
    <scope>NUCLEOTIDE SEQUENCE</scope>
</reference>
<evidence type="ECO:0000259" key="1">
    <source>
        <dbReference type="PROSITE" id="PS50966"/>
    </source>
</evidence>
<name>A0A0F9R5Y3_9ZZZZ</name>
<comment type="caution">
    <text evidence="2">The sequence shown here is derived from an EMBL/GenBank/DDBJ whole genome shotgun (WGS) entry which is preliminary data.</text>
</comment>
<feature type="domain" description="SWIM-type" evidence="1">
    <location>
        <begin position="64"/>
        <end position="98"/>
    </location>
</feature>
<dbReference type="InterPro" id="IPR007527">
    <property type="entry name" value="Znf_SWIM"/>
</dbReference>
<accession>A0A0F9R5Y3</accession>
<dbReference type="PROSITE" id="PS50966">
    <property type="entry name" value="ZF_SWIM"/>
    <property type="match status" value="1"/>
</dbReference>
<gene>
    <name evidence="2" type="ORF">LCGC14_1012710</name>
</gene>
<dbReference type="EMBL" id="LAZR01003990">
    <property type="protein sequence ID" value="KKN12818.1"/>
    <property type="molecule type" value="Genomic_DNA"/>
</dbReference>
<dbReference type="GO" id="GO:0008270">
    <property type="term" value="F:zinc ion binding"/>
    <property type="evidence" value="ECO:0007669"/>
    <property type="project" value="InterPro"/>
</dbReference>
<evidence type="ECO:0000313" key="2">
    <source>
        <dbReference type="EMBL" id="KKN12818.1"/>
    </source>
</evidence>
<organism evidence="2">
    <name type="scientific">marine sediment metagenome</name>
    <dbReference type="NCBI Taxonomy" id="412755"/>
    <lineage>
        <taxon>unclassified sequences</taxon>
        <taxon>metagenomes</taxon>
        <taxon>ecological metagenomes</taxon>
    </lineage>
</organism>